<keyword evidence="4" id="KW-1015">Disulfide bond</keyword>
<dbReference type="GO" id="GO:0015038">
    <property type="term" value="F:glutathione disulfide oxidoreductase activity"/>
    <property type="evidence" value="ECO:0007669"/>
    <property type="project" value="UniProtKB-UniRule"/>
</dbReference>
<dbReference type="RefSeq" id="WP_062533530.1">
    <property type="nucleotide sequence ID" value="NZ_CP012678.1"/>
</dbReference>
<evidence type="ECO:0000256" key="5">
    <source>
        <dbReference type="ARBA" id="ARBA00023284"/>
    </source>
</evidence>
<dbReference type="PANTHER" id="PTHR46679:SF1">
    <property type="entry name" value="GLUTAREDOXIN-2, MITOCHONDRIAL"/>
    <property type="match status" value="1"/>
</dbReference>
<evidence type="ECO:0000313" key="8">
    <source>
        <dbReference type="EMBL" id="ALF59135.1"/>
    </source>
</evidence>
<dbReference type="Pfam" id="PF00462">
    <property type="entry name" value="Glutaredoxin"/>
    <property type="match status" value="1"/>
</dbReference>
<comment type="function">
    <text evidence="6">Has a glutathione-disulfide oxidoreductase activity in the presence of NADPH and glutathione reductase. Reduces low molecular weight disulfides and proteins.</text>
</comment>
<dbReference type="InterPro" id="IPR036249">
    <property type="entry name" value="Thioredoxin-like_sf"/>
</dbReference>
<dbReference type="PRINTS" id="PR00160">
    <property type="entry name" value="GLUTAREDOXIN"/>
</dbReference>
<dbReference type="InterPro" id="IPR002109">
    <property type="entry name" value="Glutaredoxin"/>
</dbReference>
<dbReference type="PROSITE" id="PS51354">
    <property type="entry name" value="GLUTAREDOXIN_2"/>
    <property type="match status" value="1"/>
</dbReference>
<dbReference type="InterPro" id="IPR011767">
    <property type="entry name" value="GLR_AS"/>
</dbReference>
<keyword evidence="3 6" id="KW-0249">Electron transport</keyword>
<evidence type="ECO:0000256" key="1">
    <source>
        <dbReference type="ARBA" id="ARBA00007787"/>
    </source>
</evidence>
<protein>
    <recommendedName>
        <fullName evidence="6">Glutaredoxin</fullName>
    </recommendedName>
</protein>
<dbReference type="CDD" id="cd03418">
    <property type="entry name" value="GRX_GRXb_1_3_like"/>
    <property type="match status" value="1"/>
</dbReference>
<comment type="similarity">
    <text evidence="1 6">Belongs to the glutaredoxin family.</text>
</comment>
<dbReference type="Proteomes" id="UP000059847">
    <property type="component" value="Chromosome"/>
</dbReference>
<gene>
    <name evidence="8" type="ORF">AOC03_02965</name>
</gene>
<dbReference type="PROSITE" id="PS50404">
    <property type="entry name" value="GST_NTER"/>
    <property type="match status" value="1"/>
</dbReference>
<evidence type="ECO:0000256" key="4">
    <source>
        <dbReference type="ARBA" id="ARBA00023157"/>
    </source>
</evidence>
<keyword evidence="6" id="KW-0963">Cytoplasm</keyword>
<name>A0A0M4SWG7_9GAMM</name>
<dbReference type="OrthoDB" id="9814618at2"/>
<feature type="domain" description="GST N-terminal" evidence="7">
    <location>
        <begin position="3"/>
        <end position="87"/>
    </location>
</feature>
<dbReference type="AlphaFoldDB" id="A0A0M4SWG7"/>
<dbReference type="PROSITE" id="PS00195">
    <property type="entry name" value="GLUTAREDOXIN_1"/>
    <property type="match status" value="1"/>
</dbReference>
<dbReference type="PANTHER" id="PTHR46679">
    <property type="match status" value="1"/>
</dbReference>
<dbReference type="EMBL" id="CP012678">
    <property type="protein sequence ID" value="ALF59135.1"/>
    <property type="molecule type" value="Genomic_DNA"/>
</dbReference>
<evidence type="ECO:0000313" key="9">
    <source>
        <dbReference type="Proteomes" id="UP000059847"/>
    </source>
</evidence>
<keyword evidence="5 6" id="KW-0676">Redox-active center</keyword>
<dbReference type="NCBIfam" id="TIGR02181">
    <property type="entry name" value="GRX_bact"/>
    <property type="match status" value="1"/>
</dbReference>
<keyword evidence="9" id="KW-1185">Reference proteome</keyword>
<evidence type="ECO:0000256" key="6">
    <source>
        <dbReference type="RuleBase" id="RU364065"/>
    </source>
</evidence>
<proteinExistence type="inferred from homology"/>
<reference evidence="8 9" key="1">
    <citation type="submission" date="2015-09" db="EMBL/GenBank/DDBJ databases">
        <title>Complete genome of Psychrobacter urativorans R10.10B.</title>
        <authorList>
            <person name="See-Too W.S."/>
            <person name="Chan K.G."/>
        </authorList>
    </citation>
    <scope>NUCLEOTIDE SEQUENCE [LARGE SCALE GENOMIC DNA]</scope>
    <source>
        <strain evidence="8 9">R10.10B</strain>
    </source>
</reference>
<keyword evidence="2 6" id="KW-0813">Transport</keyword>
<organism evidence="8 9">
    <name type="scientific">Psychrobacter urativorans</name>
    <dbReference type="NCBI Taxonomy" id="45610"/>
    <lineage>
        <taxon>Bacteria</taxon>
        <taxon>Pseudomonadati</taxon>
        <taxon>Pseudomonadota</taxon>
        <taxon>Gammaproteobacteria</taxon>
        <taxon>Moraxellales</taxon>
        <taxon>Moraxellaceae</taxon>
        <taxon>Psychrobacter</taxon>
    </lineage>
</organism>
<dbReference type="InterPro" id="IPR011900">
    <property type="entry name" value="GRX_bact"/>
</dbReference>
<dbReference type="STRING" id="45610.AOC03_02965"/>
<dbReference type="SUPFAM" id="SSF52833">
    <property type="entry name" value="Thioredoxin-like"/>
    <property type="match status" value="1"/>
</dbReference>
<dbReference type="InterPro" id="IPR014025">
    <property type="entry name" value="Glutaredoxin_subgr"/>
</dbReference>
<evidence type="ECO:0000256" key="2">
    <source>
        <dbReference type="ARBA" id="ARBA00022448"/>
    </source>
</evidence>
<sequence>MTVSVKVYTTPICPYCSNAKQLLKSKGVAYEEIGMHDMSSDDRRALMQKTNNYRTVPQIFVGDTFVGGFDELNQLNQQGKLDELLAG</sequence>
<dbReference type="KEGG" id="pur:AOC03_02965"/>
<dbReference type="Gene3D" id="3.40.30.10">
    <property type="entry name" value="Glutaredoxin"/>
    <property type="match status" value="1"/>
</dbReference>
<accession>A0A0M4SWG7</accession>
<dbReference type="GO" id="GO:0045454">
    <property type="term" value="P:cell redox homeostasis"/>
    <property type="evidence" value="ECO:0007669"/>
    <property type="project" value="InterPro"/>
</dbReference>
<dbReference type="InterPro" id="IPR004045">
    <property type="entry name" value="Glutathione_S-Trfase_N"/>
</dbReference>
<evidence type="ECO:0000259" key="7">
    <source>
        <dbReference type="PROSITE" id="PS50404"/>
    </source>
</evidence>
<evidence type="ECO:0000256" key="3">
    <source>
        <dbReference type="ARBA" id="ARBA00022982"/>
    </source>
</evidence>
<dbReference type="GO" id="GO:0015035">
    <property type="term" value="F:protein-disulfide reductase activity"/>
    <property type="evidence" value="ECO:0007669"/>
    <property type="project" value="TreeGrafter"/>
</dbReference>